<dbReference type="SUPFAM" id="SSF48452">
    <property type="entry name" value="TPR-like"/>
    <property type="match status" value="1"/>
</dbReference>
<evidence type="ECO:0000313" key="2">
    <source>
        <dbReference type="Proteomes" id="UP000236333"/>
    </source>
</evidence>
<dbReference type="Proteomes" id="UP000236333">
    <property type="component" value="Unassembled WGS sequence"/>
</dbReference>
<gene>
    <name evidence="1" type="ORF">TSOC_005686</name>
</gene>
<name>A0A2J8A5N3_9CHLO</name>
<keyword evidence="2" id="KW-1185">Reference proteome</keyword>
<dbReference type="AlphaFoldDB" id="A0A2J8A5N3"/>
<dbReference type="InterPro" id="IPR019734">
    <property type="entry name" value="TPR_rpt"/>
</dbReference>
<proteinExistence type="predicted"/>
<dbReference type="Gene3D" id="1.25.40.10">
    <property type="entry name" value="Tetratricopeptide repeat domain"/>
    <property type="match status" value="1"/>
</dbReference>
<accession>A0A2J8A5N3</accession>
<dbReference type="Pfam" id="PF13424">
    <property type="entry name" value="TPR_12"/>
    <property type="match status" value="1"/>
</dbReference>
<dbReference type="EMBL" id="PGGS01000159">
    <property type="protein sequence ID" value="PNH07834.1"/>
    <property type="molecule type" value="Genomic_DNA"/>
</dbReference>
<dbReference type="PANTHER" id="PTHR47689">
    <property type="entry name" value="TETRATRICOPEPTIDE REPEAT (TPR)-LIKE SUPERFAMILY PROTEIN"/>
    <property type="match status" value="1"/>
</dbReference>
<evidence type="ECO:0000313" key="1">
    <source>
        <dbReference type="EMBL" id="PNH07834.1"/>
    </source>
</evidence>
<protein>
    <submittedName>
        <fullName evidence="1">Kinesin light chain 4</fullName>
    </submittedName>
</protein>
<dbReference type="PANTHER" id="PTHR47689:SF2">
    <property type="entry name" value="TETRATRICOPEPTIDE REPEAT (TPR)-LIKE SUPERFAMILY PROTEIN"/>
    <property type="match status" value="1"/>
</dbReference>
<dbReference type="InterPro" id="IPR011990">
    <property type="entry name" value="TPR-like_helical_dom_sf"/>
</dbReference>
<dbReference type="OrthoDB" id="1658288at2759"/>
<reference evidence="1 2" key="1">
    <citation type="journal article" date="2017" name="Mol. Biol. Evol.">
        <title>The 4-celled Tetrabaena socialis nuclear genome reveals the essential components for genetic control of cell number at the origin of multicellularity in the volvocine lineage.</title>
        <authorList>
            <person name="Featherston J."/>
            <person name="Arakaki Y."/>
            <person name="Hanschen E.R."/>
            <person name="Ferris P.J."/>
            <person name="Michod R.E."/>
            <person name="Olson B.J.S.C."/>
            <person name="Nozaki H."/>
            <person name="Durand P.M."/>
        </authorList>
    </citation>
    <scope>NUCLEOTIDE SEQUENCE [LARGE SCALE GENOMIC DNA]</scope>
    <source>
        <strain evidence="1 2">NIES-571</strain>
    </source>
</reference>
<dbReference type="SMART" id="SM00028">
    <property type="entry name" value="TPR"/>
    <property type="match status" value="2"/>
</dbReference>
<comment type="caution">
    <text evidence="1">The sequence shown here is derived from an EMBL/GenBank/DDBJ whole genome shotgun (WGS) entry which is preliminary data.</text>
</comment>
<sequence length="330" mass="34466">MHATMRRTPCRPLIDVCCRRCAGLGDTPRTLSTAALVIGGSQATPGGACVAGSRAQGGHGGAGSTSAPATGCAAWLAALAAAASATAPTALADAPTSQLSSRQQAPAPDLGPILGCVPASPRVRSGAAASAAAAGAPAMTNHPLEYDPVTNEHTAKMTLARTAALDYYNAGKYTQAEAKFREAVLEAQLGFEARDPHIASTKNNLAEFLRNTGRWDEAEALYKEALELLELSYGERHWLFVSALHNLALSYEARGDLAAARATMERVLGLRLSMFGPRHFLYADSLFALGHMLRKGAQAEEAGTAGASLPGKSLSRRVAGCARWVWWGTP</sequence>
<organism evidence="1 2">
    <name type="scientific">Tetrabaena socialis</name>
    <dbReference type="NCBI Taxonomy" id="47790"/>
    <lineage>
        <taxon>Eukaryota</taxon>
        <taxon>Viridiplantae</taxon>
        <taxon>Chlorophyta</taxon>
        <taxon>core chlorophytes</taxon>
        <taxon>Chlorophyceae</taxon>
        <taxon>CS clade</taxon>
        <taxon>Chlamydomonadales</taxon>
        <taxon>Tetrabaenaceae</taxon>
        <taxon>Tetrabaena</taxon>
    </lineage>
</organism>